<name>A0A7X0NHX4_9GAMM</name>
<dbReference type="GO" id="GO:0022857">
    <property type="term" value="F:transmembrane transporter activity"/>
    <property type="evidence" value="ECO:0007669"/>
    <property type="project" value="UniProtKB-ARBA"/>
</dbReference>
<dbReference type="EMBL" id="JACHHU010000018">
    <property type="protein sequence ID" value="MBB6543698.1"/>
    <property type="molecule type" value="Genomic_DNA"/>
</dbReference>
<dbReference type="GO" id="GO:0016887">
    <property type="term" value="F:ATP hydrolysis activity"/>
    <property type="evidence" value="ECO:0007669"/>
    <property type="project" value="InterPro"/>
</dbReference>
<evidence type="ECO:0000259" key="5">
    <source>
        <dbReference type="PROSITE" id="PS50893"/>
    </source>
</evidence>
<dbReference type="InterPro" id="IPR003439">
    <property type="entry name" value="ABC_transporter-like_ATP-bd"/>
</dbReference>
<evidence type="ECO:0000256" key="1">
    <source>
        <dbReference type="ARBA" id="ARBA00022448"/>
    </source>
</evidence>
<feature type="domain" description="ABC transporter" evidence="5">
    <location>
        <begin position="27"/>
        <end position="262"/>
    </location>
</feature>
<organism evidence="6 7">
    <name type="scientific">Thalassotalea piscium</name>
    <dbReference type="NCBI Taxonomy" id="1230533"/>
    <lineage>
        <taxon>Bacteria</taxon>
        <taxon>Pseudomonadati</taxon>
        <taxon>Pseudomonadota</taxon>
        <taxon>Gammaproteobacteria</taxon>
        <taxon>Alteromonadales</taxon>
        <taxon>Colwelliaceae</taxon>
        <taxon>Thalassotalea</taxon>
    </lineage>
</organism>
<dbReference type="InterPro" id="IPR027417">
    <property type="entry name" value="P-loop_NTPase"/>
</dbReference>
<dbReference type="Pfam" id="PF00005">
    <property type="entry name" value="ABC_tran"/>
    <property type="match status" value="1"/>
</dbReference>
<accession>A0A7X0NHX4</accession>
<dbReference type="SUPFAM" id="SSF52540">
    <property type="entry name" value="P-loop containing nucleoside triphosphate hydrolases"/>
    <property type="match status" value="1"/>
</dbReference>
<sequence length="262" mass="28849">MDEAQSATNASNNTDTKVTSADKNVIIALKKIAKRYEMGGEEFYALNNLDLDIFQNDYLAIIGPSGSGKSTLMNLLGCLDYPTSGEYLLKDKDVAQMNESELAGIRNLEIGFIFQSFNLLPRATALQNVMQPLIYRGIALKERKIQAGEALTRVGLKDRMHHVPNQLSGGQRQRVAIARALVTNPAILLADEPTGNLDSSTTTEIMALFDKLHQDGQTLIVVTHEQEIADRCHRVIRLRDGELVSDTLNTTSADGTREAVYV</sequence>
<dbReference type="PANTHER" id="PTHR42798:SF2">
    <property type="entry name" value="ABC TRANSPORTER ATP-BINDING PROTEIN MG467-RELATED"/>
    <property type="match status" value="1"/>
</dbReference>
<keyword evidence="7" id="KW-1185">Reference proteome</keyword>
<evidence type="ECO:0000256" key="3">
    <source>
        <dbReference type="ARBA" id="ARBA00022840"/>
    </source>
</evidence>
<reference evidence="6 7" key="1">
    <citation type="submission" date="2020-08" db="EMBL/GenBank/DDBJ databases">
        <title>Genomic Encyclopedia of Type Strains, Phase IV (KMG-IV): sequencing the most valuable type-strain genomes for metagenomic binning, comparative biology and taxonomic classification.</title>
        <authorList>
            <person name="Goeker M."/>
        </authorList>
    </citation>
    <scope>NUCLEOTIDE SEQUENCE [LARGE SCALE GENOMIC DNA]</scope>
    <source>
        <strain evidence="6 7">DSM 26287</strain>
    </source>
</reference>
<dbReference type="InterPro" id="IPR017871">
    <property type="entry name" value="ABC_transporter-like_CS"/>
</dbReference>
<dbReference type="PANTHER" id="PTHR42798">
    <property type="entry name" value="LIPOPROTEIN-RELEASING SYSTEM ATP-BINDING PROTEIN LOLD"/>
    <property type="match status" value="1"/>
</dbReference>
<dbReference type="SMART" id="SM00382">
    <property type="entry name" value="AAA"/>
    <property type="match status" value="1"/>
</dbReference>
<dbReference type="Proteomes" id="UP000537141">
    <property type="component" value="Unassembled WGS sequence"/>
</dbReference>
<dbReference type="PROSITE" id="PS00211">
    <property type="entry name" value="ABC_TRANSPORTER_1"/>
    <property type="match status" value="1"/>
</dbReference>
<dbReference type="Gene3D" id="3.40.50.300">
    <property type="entry name" value="P-loop containing nucleotide triphosphate hydrolases"/>
    <property type="match status" value="1"/>
</dbReference>
<protein>
    <submittedName>
        <fullName evidence="6">Putative ABC transport system ATP-binding protein</fullName>
    </submittedName>
</protein>
<evidence type="ECO:0000256" key="4">
    <source>
        <dbReference type="ARBA" id="ARBA00038388"/>
    </source>
</evidence>
<proteinExistence type="inferred from homology"/>
<keyword evidence="2" id="KW-0547">Nucleotide-binding</keyword>
<dbReference type="PROSITE" id="PS50893">
    <property type="entry name" value="ABC_TRANSPORTER_2"/>
    <property type="match status" value="1"/>
</dbReference>
<dbReference type="FunFam" id="3.40.50.300:FF:000032">
    <property type="entry name" value="Export ABC transporter ATP-binding protein"/>
    <property type="match status" value="1"/>
</dbReference>
<comment type="caution">
    <text evidence="6">The sequence shown here is derived from an EMBL/GenBank/DDBJ whole genome shotgun (WGS) entry which is preliminary data.</text>
</comment>
<evidence type="ECO:0000256" key="2">
    <source>
        <dbReference type="ARBA" id="ARBA00022741"/>
    </source>
</evidence>
<dbReference type="AlphaFoldDB" id="A0A7X0NHX4"/>
<evidence type="ECO:0000313" key="6">
    <source>
        <dbReference type="EMBL" id="MBB6543698.1"/>
    </source>
</evidence>
<keyword evidence="1" id="KW-0813">Transport</keyword>
<dbReference type="InterPro" id="IPR003593">
    <property type="entry name" value="AAA+_ATPase"/>
</dbReference>
<keyword evidence="3 6" id="KW-0067">ATP-binding</keyword>
<dbReference type="CDD" id="cd03255">
    <property type="entry name" value="ABC_MJ0796_LolCDE_FtsE"/>
    <property type="match status" value="1"/>
</dbReference>
<gene>
    <name evidence="6" type="ORF">HNQ55_002219</name>
</gene>
<evidence type="ECO:0000313" key="7">
    <source>
        <dbReference type="Proteomes" id="UP000537141"/>
    </source>
</evidence>
<dbReference type="InterPro" id="IPR017911">
    <property type="entry name" value="MacB-like_ATP-bd"/>
</dbReference>
<dbReference type="GO" id="GO:0005524">
    <property type="term" value="F:ATP binding"/>
    <property type="evidence" value="ECO:0007669"/>
    <property type="project" value="UniProtKB-KW"/>
</dbReference>
<dbReference type="GO" id="GO:1902495">
    <property type="term" value="C:transmembrane transporter complex"/>
    <property type="evidence" value="ECO:0007669"/>
    <property type="project" value="UniProtKB-ARBA"/>
</dbReference>
<comment type="similarity">
    <text evidence="4">Belongs to the ABC transporter superfamily. Macrolide exporter (TC 3.A.1.122) family.</text>
</comment>